<reference evidence="8" key="2">
    <citation type="submission" date="2014-09" db="EMBL/GenBank/DDBJ databases">
        <title>Criblamydia sequanensis harbors a mega-plasmid encoding arsenite resistance.</title>
        <authorList>
            <person name="Bertelli C."/>
            <person name="Goesmann A."/>
            <person name="Greub G."/>
        </authorList>
    </citation>
    <scope>NUCLEOTIDE SEQUENCE [LARGE SCALE GENOMIC DNA]</scope>
    <source>
        <strain evidence="8">CRIB-18</strain>
    </source>
</reference>
<dbReference type="GO" id="GO:0005737">
    <property type="term" value="C:cytoplasm"/>
    <property type="evidence" value="ECO:0007669"/>
    <property type="project" value="UniProtKB-SubCell"/>
</dbReference>
<evidence type="ECO:0000256" key="2">
    <source>
        <dbReference type="ARBA" id="ARBA00022552"/>
    </source>
</evidence>
<dbReference type="InterPro" id="IPR000878">
    <property type="entry name" value="4pyrrol_Mease"/>
</dbReference>
<dbReference type="InterPro" id="IPR014777">
    <property type="entry name" value="4pyrrole_Mease_sub1"/>
</dbReference>
<dbReference type="NCBIfam" id="TIGR00096">
    <property type="entry name" value="16S rRNA (cytidine(1402)-2'-O)-methyltransferase"/>
    <property type="match status" value="1"/>
</dbReference>
<evidence type="ECO:0000256" key="6">
    <source>
        <dbReference type="HAMAP-Rule" id="MF_01877"/>
    </source>
</evidence>
<keyword evidence="1 6" id="KW-0963">Cytoplasm</keyword>
<evidence type="ECO:0000256" key="4">
    <source>
        <dbReference type="ARBA" id="ARBA00022679"/>
    </source>
</evidence>
<dbReference type="eggNOG" id="COG0313">
    <property type="taxonomic scope" value="Bacteria"/>
</dbReference>
<name>A0A090CYG0_9BACT</name>
<dbReference type="OrthoDB" id="9809084at2"/>
<dbReference type="PANTHER" id="PTHR46111">
    <property type="entry name" value="RIBOSOMAL RNA SMALL SUBUNIT METHYLTRANSFERASE I"/>
    <property type="match status" value="1"/>
</dbReference>
<dbReference type="CDD" id="cd11648">
    <property type="entry name" value="RsmI"/>
    <property type="match status" value="1"/>
</dbReference>
<dbReference type="STRING" id="1437425.CSEC_0740"/>
<dbReference type="AlphaFoldDB" id="A0A090CYG0"/>
<feature type="domain" description="Tetrapyrrole methylase" evidence="7">
    <location>
        <begin position="1"/>
        <end position="197"/>
    </location>
</feature>
<dbReference type="InterPro" id="IPR008189">
    <property type="entry name" value="rRNA_ssu_MeTfrase_I"/>
</dbReference>
<keyword evidence="4 6" id="KW-0808">Transferase</keyword>
<dbReference type="Pfam" id="PF00590">
    <property type="entry name" value="TP_methylase"/>
    <property type="match status" value="1"/>
</dbReference>
<proteinExistence type="inferred from homology"/>
<dbReference type="Proteomes" id="UP000031552">
    <property type="component" value="Unassembled WGS sequence"/>
</dbReference>
<comment type="subcellular location">
    <subcellularLocation>
        <location evidence="6">Cytoplasm</location>
    </subcellularLocation>
</comment>
<dbReference type="InterPro" id="IPR018063">
    <property type="entry name" value="SAM_MeTrfase_RsmI_CS"/>
</dbReference>
<keyword evidence="3 6" id="KW-0489">Methyltransferase</keyword>
<dbReference type="FunFam" id="3.40.1010.10:FF:000007">
    <property type="entry name" value="Ribosomal RNA small subunit methyltransferase I"/>
    <property type="match status" value="1"/>
</dbReference>
<comment type="function">
    <text evidence="6">Catalyzes the 2'-O-methylation of the ribose of cytidine 1402 (C1402) in 16S rRNA.</text>
</comment>
<evidence type="ECO:0000313" key="9">
    <source>
        <dbReference type="Proteomes" id="UP000031552"/>
    </source>
</evidence>
<keyword evidence="9" id="KW-1185">Reference proteome</keyword>
<dbReference type="HAMAP" id="MF_01877">
    <property type="entry name" value="16SrRNA_methyltr_I"/>
    <property type="match status" value="1"/>
</dbReference>
<comment type="catalytic activity">
    <reaction evidence="6">
        <text>cytidine(1402) in 16S rRNA + S-adenosyl-L-methionine = 2'-O-methylcytidine(1402) in 16S rRNA + S-adenosyl-L-homocysteine + H(+)</text>
        <dbReference type="Rhea" id="RHEA:42924"/>
        <dbReference type="Rhea" id="RHEA-COMP:10285"/>
        <dbReference type="Rhea" id="RHEA-COMP:10286"/>
        <dbReference type="ChEBI" id="CHEBI:15378"/>
        <dbReference type="ChEBI" id="CHEBI:57856"/>
        <dbReference type="ChEBI" id="CHEBI:59789"/>
        <dbReference type="ChEBI" id="CHEBI:74495"/>
        <dbReference type="ChEBI" id="CHEBI:82748"/>
        <dbReference type="EC" id="2.1.1.198"/>
    </reaction>
</comment>
<gene>
    <name evidence="6 8" type="primary">rsmI</name>
    <name evidence="8" type="ORF">CSEC_0740</name>
</gene>
<keyword evidence="2 6" id="KW-0698">rRNA processing</keyword>
<evidence type="ECO:0000313" key="8">
    <source>
        <dbReference type="EMBL" id="CDR33572.1"/>
    </source>
</evidence>
<keyword evidence="5 6" id="KW-0949">S-adenosyl-L-methionine</keyword>
<dbReference type="Gene3D" id="3.30.950.10">
    <property type="entry name" value="Methyltransferase, Cobalt-precorrin-4 Transmethylase, Domain 2"/>
    <property type="match status" value="1"/>
</dbReference>
<dbReference type="PIRSF" id="PIRSF005917">
    <property type="entry name" value="MTase_YraL"/>
    <property type="match status" value="1"/>
</dbReference>
<accession>A0A090CYG0</accession>
<dbReference type="Gene3D" id="3.40.1010.10">
    <property type="entry name" value="Cobalt-precorrin-4 Transmethylase, Domain 1"/>
    <property type="match status" value="1"/>
</dbReference>
<dbReference type="PANTHER" id="PTHR46111:SF1">
    <property type="entry name" value="RIBOSOMAL RNA SMALL SUBUNIT METHYLTRANSFERASE I"/>
    <property type="match status" value="1"/>
</dbReference>
<dbReference type="RefSeq" id="WP_041017039.1">
    <property type="nucleotide sequence ID" value="NZ_CCEJ010000003.1"/>
</dbReference>
<evidence type="ECO:0000256" key="5">
    <source>
        <dbReference type="ARBA" id="ARBA00022691"/>
    </source>
</evidence>
<dbReference type="SUPFAM" id="SSF53790">
    <property type="entry name" value="Tetrapyrrole methylase"/>
    <property type="match status" value="1"/>
</dbReference>
<comment type="caution">
    <text evidence="8">The sequence shown here is derived from an EMBL/GenBank/DDBJ whole genome shotgun (WGS) entry which is preliminary data.</text>
</comment>
<dbReference type="PROSITE" id="PS01296">
    <property type="entry name" value="RSMI"/>
    <property type="match status" value="1"/>
</dbReference>
<organism evidence="8 9">
    <name type="scientific">Candidatus Criblamydia sequanensis CRIB-18</name>
    <dbReference type="NCBI Taxonomy" id="1437425"/>
    <lineage>
        <taxon>Bacteria</taxon>
        <taxon>Pseudomonadati</taxon>
        <taxon>Chlamydiota</taxon>
        <taxon>Chlamydiia</taxon>
        <taxon>Parachlamydiales</taxon>
        <taxon>Candidatus Criblamydiaceae</taxon>
        <taxon>Candidatus Criblamydia</taxon>
    </lineage>
</organism>
<dbReference type="EMBL" id="CCEJ010000003">
    <property type="protein sequence ID" value="CDR33572.1"/>
    <property type="molecule type" value="Genomic_DNA"/>
</dbReference>
<dbReference type="EC" id="2.1.1.198" evidence="6"/>
<protein>
    <recommendedName>
        <fullName evidence="6">Ribosomal RNA small subunit methyltransferase I</fullName>
        <ecNumber evidence="6">2.1.1.198</ecNumber>
    </recommendedName>
    <alternativeName>
        <fullName evidence="6">16S rRNA 2'-O-ribose C1402 methyltransferase</fullName>
    </alternativeName>
    <alternativeName>
        <fullName evidence="6">rRNA (cytidine-2'-O-)-methyltransferase RsmI</fullName>
    </alternativeName>
</protein>
<sequence length="272" mass="30606">MLYVVSTPIGNLKDISLRALEILKSVDFILCEDTRVSKTLLNHYEIDRPLKSIHKFNEQREIAFLVDELLKGKNAALISDAGTPLVSDPGELLVSACIENNIQVTPIPGASALIAALSCSGLPVIPFQFLGFVPKKLQERRVFLFQALIYAGTSITYESPERIVETLEKIDEIDSDRIVVIGREITKKFETFYRDRASVIRQQLLDTPPRGEIVLLISPSDKFHNALTNVDSKNLVEYLEDKLSLDRKEAIRLAADLSLKDRRAIYKELIPD</sequence>
<evidence type="ECO:0000256" key="3">
    <source>
        <dbReference type="ARBA" id="ARBA00022603"/>
    </source>
</evidence>
<comment type="similarity">
    <text evidence="6">Belongs to the methyltransferase superfamily. RsmI family.</text>
</comment>
<reference evidence="8" key="1">
    <citation type="submission" date="2013-12" db="EMBL/GenBank/DDBJ databases">
        <authorList>
            <person name="Linke B."/>
        </authorList>
    </citation>
    <scope>NUCLEOTIDE SEQUENCE [LARGE SCALE GENOMIC DNA]</scope>
    <source>
        <strain evidence="8">CRIB-18</strain>
    </source>
</reference>
<evidence type="ECO:0000256" key="1">
    <source>
        <dbReference type="ARBA" id="ARBA00022490"/>
    </source>
</evidence>
<dbReference type="InterPro" id="IPR035996">
    <property type="entry name" value="4pyrrol_Methylase_sf"/>
</dbReference>
<dbReference type="GO" id="GO:0070677">
    <property type="term" value="F:rRNA (cytosine-2'-O-)-methyltransferase activity"/>
    <property type="evidence" value="ECO:0007669"/>
    <property type="project" value="UniProtKB-UniRule"/>
</dbReference>
<dbReference type="InterPro" id="IPR014776">
    <property type="entry name" value="4pyrrole_Mease_sub2"/>
</dbReference>
<evidence type="ECO:0000259" key="7">
    <source>
        <dbReference type="Pfam" id="PF00590"/>
    </source>
</evidence>